<dbReference type="PANTHER" id="PTHR24363">
    <property type="entry name" value="SERINE/THREONINE PROTEIN KINASE"/>
    <property type="match status" value="1"/>
</dbReference>
<dbReference type="Pfam" id="PF16918">
    <property type="entry name" value="PknG_TPR"/>
    <property type="match status" value="1"/>
</dbReference>
<evidence type="ECO:0000256" key="1">
    <source>
        <dbReference type="ARBA" id="ARBA00012513"/>
    </source>
</evidence>
<dbReference type="RefSeq" id="WP_310429099.1">
    <property type="nucleotide sequence ID" value="NZ_JAVDYC010000001.1"/>
</dbReference>
<evidence type="ECO:0000313" key="12">
    <source>
        <dbReference type="EMBL" id="MDR7328152.1"/>
    </source>
</evidence>
<evidence type="ECO:0000256" key="9">
    <source>
        <dbReference type="ARBA" id="ARBA00048679"/>
    </source>
</evidence>
<evidence type="ECO:0000256" key="7">
    <source>
        <dbReference type="ARBA" id="ARBA00022840"/>
    </source>
</evidence>
<name>A0AAE4CY62_9ACTN</name>
<proteinExistence type="predicted"/>
<dbReference type="PROSITE" id="PS00108">
    <property type="entry name" value="PROTEIN_KINASE_ST"/>
    <property type="match status" value="1"/>
</dbReference>
<keyword evidence="5" id="KW-0547">Nucleotide-binding</keyword>
<dbReference type="InterPro" id="IPR011990">
    <property type="entry name" value="TPR-like_helical_dom_sf"/>
</dbReference>
<keyword evidence="6 12" id="KW-0418">Kinase</keyword>
<dbReference type="FunFam" id="1.10.510.10:FF:000306">
    <property type="entry name" value="Serine/threonine protein kinase"/>
    <property type="match status" value="1"/>
</dbReference>
<dbReference type="AlphaFoldDB" id="A0AAE4CY62"/>
<dbReference type="EMBL" id="JAVDYC010000001">
    <property type="protein sequence ID" value="MDR7328152.1"/>
    <property type="molecule type" value="Genomic_DNA"/>
</dbReference>
<dbReference type="Gene3D" id="1.10.510.10">
    <property type="entry name" value="Transferase(Phosphotransferase) domain 1"/>
    <property type="match status" value="1"/>
</dbReference>
<dbReference type="PANTHER" id="PTHR24363:SF0">
    <property type="entry name" value="SERINE_THREONINE KINASE LIKE DOMAIN CONTAINING 1"/>
    <property type="match status" value="1"/>
</dbReference>
<dbReference type="Pfam" id="PF00069">
    <property type="entry name" value="Pkinase"/>
    <property type="match status" value="1"/>
</dbReference>
<evidence type="ECO:0000256" key="8">
    <source>
        <dbReference type="ARBA" id="ARBA00047899"/>
    </source>
</evidence>
<organism evidence="12 13">
    <name type="scientific">Catenuloplanes niger</name>
    <dbReference type="NCBI Taxonomy" id="587534"/>
    <lineage>
        <taxon>Bacteria</taxon>
        <taxon>Bacillati</taxon>
        <taxon>Actinomycetota</taxon>
        <taxon>Actinomycetes</taxon>
        <taxon>Micromonosporales</taxon>
        <taxon>Micromonosporaceae</taxon>
        <taxon>Catenuloplanes</taxon>
    </lineage>
</organism>
<gene>
    <name evidence="12" type="ORF">J2S44_008402</name>
</gene>
<dbReference type="CDD" id="cd14014">
    <property type="entry name" value="STKc_PknB_like"/>
    <property type="match status" value="1"/>
</dbReference>
<keyword evidence="7" id="KW-0067">ATP-binding</keyword>
<dbReference type="InterPro" id="IPR011009">
    <property type="entry name" value="Kinase-like_dom_sf"/>
</dbReference>
<keyword evidence="4 12" id="KW-0808">Transferase</keyword>
<dbReference type="Pfam" id="PF16919">
    <property type="entry name" value="PknG_rubred"/>
    <property type="match status" value="1"/>
</dbReference>
<comment type="catalytic activity">
    <reaction evidence="9">
        <text>L-seryl-[protein] + ATP = O-phospho-L-seryl-[protein] + ADP + H(+)</text>
        <dbReference type="Rhea" id="RHEA:17989"/>
        <dbReference type="Rhea" id="RHEA-COMP:9863"/>
        <dbReference type="Rhea" id="RHEA-COMP:11604"/>
        <dbReference type="ChEBI" id="CHEBI:15378"/>
        <dbReference type="ChEBI" id="CHEBI:29999"/>
        <dbReference type="ChEBI" id="CHEBI:30616"/>
        <dbReference type="ChEBI" id="CHEBI:83421"/>
        <dbReference type="ChEBI" id="CHEBI:456216"/>
        <dbReference type="EC" id="2.7.11.1"/>
    </reaction>
</comment>
<dbReference type="PROSITE" id="PS50011">
    <property type="entry name" value="PROTEIN_KINASE_DOM"/>
    <property type="match status" value="1"/>
</dbReference>
<dbReference type="Gene3D" id="3.30.200.20">
    <property type="entry name" value="Phosphorylase Kinase, domain 1"/>
    <property type="match status" value="1"/>
</dbReference>
<feature type="domain" description="Protein kinase" evidence="11">
    <location>
        <begin position="143"/>
        <end position="430"/>
    </location>
</feature>
<dbReference type="InterPro" id="IPR031636">
    <property type="entry name" value="PknG_TPR"/>
</dbReference>
<reference evidence="12 13" key="1">
    <citation type="submission" date="2023-07" db="EMBL/GenBank/DDBJ databases">
        <title>Sequencing the genomes of 1000 actinobacteria strains.</title>
        <authorList>
            <person name="Klenk H.-P."/>
        </authorList>
    </citation>
    <scope>NUCLEOTIDE SEQUENCE [LARGE SCALE GENOMIC DNA]</scope>
    <source>
        <strain evidence="12 13">DSM 44711</strain>
    </source>
</reference>
<dbReference type="GO" id="GO:0005524">
    <property type="term" value="F:ATP binding"/>
    <property type="evidence" value="ECO:0007669"/>
    <property type="project" value="UniProtKB-KW"/>
</dbReference>
<dbReference type="InterPro" id="IPR031634">
    <property type="entry name" value="PknG_rubred"/>
</dbReference>
<dbReference type="InterPro" id="IPR000719">
    <property type="entry name" value="Prot_kinase_dom"/>
</dbReference>
<keyword evidence="13" id="KW-1185">Reference proteome</keyword>
<evidence type="ECO:0000256" key="10">
    <source>
        <dbReference type="SAM" id="MobiDB-lite"/>
    </source>
</evidence>
<evidence type="ECO:0000259" key="11">
    <source>
        <dbReference type="PROSITE" id="PS50011"/>
    </source>
</evidence>
<dbReference type="Gene3D" id="1.25.40.10">
    <property type="entry name" value="Tetratricopeptide repeat domain"/>
    <property type="match status" value="1"/>
</dbReference>
<evidence type="ECO:0000256" key="4">
    <source>
        <dbReference type="ARBA" id="ARBA00022679"/>
    </source>
</evidence>
<evidence type="ECO:0000313" key="13">
    <source>
        <dbReference type="Proteomes" id="UP001183629"/>
    </source>
</evidence>
<sequence>MSADCRRPGCTGAYSPDGYCDECGRRAPAEEPRSEATAAGTRGSARSGTGGTRGSRSSRTGGRGRLGAGLVEMPRVPPRDPAAAVLAEPVVAEPKRYCTACDKPVGRGRDGQPGRTEGFCPHCGTPYSFRPRLEAGDVVQARYEVLGALAYGGLGWIYLARDRHVSDAVADRWVVLKGLIDTSDPDAAAAAVAERRYLVELDHPNIVKIHDFAQHPDPVTGEPAGYLVMEYIGGQSLRELLVTRREQTGAAAVPLPEVIAYGVEILPALDYLHSRDLLYCDFKPDNVILAEEQLKLIDLGAVRHVSDMESAIYGTPGYQAPEIAEEGPSVASDLYTVGRTLAVLALGVHGFTSTHAHRLPTPAEAPLLAEHDAFHRVLRRATHPRPERRFATAGEFSEQLLGVLREVLAVTDGTPRPSTSLRFTPERRTFGTDPAPVHQHTAGAAIGRHTAGAALSRRAARFAVGRGAAGVAVGRGASGAAVGPGAGGAVVGRGTGGAGVSPDTTGVGVRGGPAGAAGSQGADAAAVSRGIAGTGVGGDAAPDPREVAAALPTPLVDVLDPGAGFLASIGTGTPAEVIAALTAAPVDSPEVAFRLVRAHIDGGGPDRAAAELDRLAAADPLDWRVDWHRGLAALAAGDAASARDAFEAVHHALPGERAARLALAAACECAGDTEAAAGHYARVWAVDRGFLSAAFGLARLRLAAGDRAGALAVLDQVPESSALYLTAQVAATRAGLADGGPVDDLLGAARRLERLTLDTERQSRLTVELLEAALAWLGGGAAPPARERILGTELTERGVRFGLERAYRMLAQRARTREERYALVDRANAVRPRTLV</sequence>
<protein>
    <recommendedName>
        <fullName evidence="2">Serine/threonine-protein kinase PknG</fullName>
        <ecNumber evidence="1">2.7.11.1</ecNumber>
    </recommendedName>
</protein>
<evidence type="ECO:0000256" key="3">
    <source>
        <dbReference type="ARBA" id="ARBA00022527"/>
    </source>
</evidence>
<evidence type="ECO:0000256" key="6">
    <source>
        <dbReference type="ARBA" id="ARBA00022777"/>
    </source>
</evidence>
<comment type="caution">
    <text evidence="12">The sequence shown here is derived from an EMBL/GenBank/DDBJ whole genome shotgun (WGS) entry which is preliminary data.</text>
</comment>
<dbReference type="SUPFAM" id="SSF48452">
    <property type="entry name" value="TPR-like"/>
    <property type="match status" value="1"/>
</dbReference>
<dbReference type="EC" id="2.7.11.1" evidence="1"/>
<keyword evidence="3" id="KW-0723">Serine/threonine-protein kinase</keyword>
<dbReference type="SUPFAM" id="SSF56112">
    <property type="entry name" value="Protein kinase-like (PK-like)"/>
    <property type="match status" value="1"/>
</dbReference>
<dbReference type="InterPro" id="IPR008271">
    <property type="entry name" value="Ser/Thr_kinase_AS"/>
</dbReference>
<evidence type="ECO:0000256" key="5">
    <source>
        <dbReference type="ARBA" id="ARBA00022741"/>
    </source>
</evidence>
<feature type="region of interest" description="Disordered" evidence="10">
    <location>
        <begin position="415"/>
        <end position="437"/>
    </location>
</feature>
<dbReference type="GO" id="GO:0004674">
    <property type="term" value="F:protein serine/threonine kinase activity"/>
    <property type="evidence" value="ECO:0007669"/>
    <property type="project" value="UniProtKB-KW"/>
</dbReference>
<comment type="catalytic activity">
    <reaction evidence="8">
        <text>L-threonyl-[protein] + ATP = O-phospho-L-threonyl-[protein] + ADP + H(+)</text>
        <dbReference type="Rhea" id="RHEA:46608"/>
        <dbReference type="Rhea" id="RHEA-COMP:11060"/>
        <dbReference type="Rhea" id="RHEA-COMP:11605"/>
        <dbReference type="ChEBI" id="CHEBI:15378"/>
        <dbReference type="ChEBI" id="CHEBI:30013"/>
        <dbReference type="ChEBI" id="CHEBI:30616"/>
        <dbReference type="ChEBI" id="CHEBI:61977"/>
        <dbReference type="ChEBI" id="CHEBI:456216"/>
        <dbReference type="EC" id="2.7.11.1"/>
    </reaction>
</comment>
<accession>A0AAE4CY62</accession>
<feature type="region of interest" description="Disordered" evidence="10">
    <location>
        <begin position="1"/>
        <end position="75"/>
    </location>
</feature>
<feature type="compositionally biased region" description="Basic and acidic residues" evidence="10">
    <location>
        <begin position="22"/>
        <end position="34"/>
    </location>
</feature>
<evidence type="ECO:0000256" key="2">
    <source>
        <dbReference type="ARBA" id="ARBA00014676"/>
    </source>
</evidence>
<feature type="compositionally biased region" description="Low complexity" evidence="10">
    <location>
        <begin position="36"/>
        <end position="47"/>
    </location>
</feature>
<dbReference type="Proteomes" id="UP001183629">
    <property type="component" value="Unassembled WGS sequence"/>
</dbReference>